<accession>A0AAD5SWE3</accession>
<protein>
    <submittedName>
        <fullName evidence="1">Uncharacterized protein</fullName>
    </submittedName>
</protein>
<reference evidence="1" key="1">
    <citation type="submission" date="2020-05" db="EMBL/GenBank/DDBJ databases">
        <title>Phylogenomic resolution of chytrid fungi.</title>
        <authorList>
            <person name="Stajich J.E."/>
            <person name="Amses K."/>
            <person name="Simmons R."/>
            <person name="Seto K."/>
            <person name="Myers J."/>
            <person name="Bonds A."/>
            <person name="Quandt C.A."/>
            <person name="Barry K."/>
            <person name="Liu P."/>
            <person name="Grigoriev I."/>
            <person name="Longcore J.E."/>
            <person name="James T.Y."/>
        </authorList>
    </citation>
    <scope>NUCLEOTIDE SEQUENCE</scope>
    <source>
        <strain evidence="1">JEL0513</strain>
    </source>
</reference>
<feature type="non-terminal residue" evidence="1">
    <location>
        <position position="159"/>
    </location>
</feature>
<name>A0AAD5SWE3_9FUNG</name>
<feature type="non-terminal residue" evidence="1">
    <location>
        <position position="1"/>
    </location>
</feature>
<dbReference type="EMBL" id="JADGJH010001925">
    <property type="protein sequence ID" value="KAJ3107000.1"/>
    <property type="molecule type" value="Genomic_DNA"/>
</dbReference>
<evidence type="ECO:0000313" key="2">
    <source>
        <dbReference type="Proteomes" id="UP001211907"/>
    </source>
</evidence>
<dbReference type="Proteomes" id="UP001211907">
    <property type="component" value="Unassembled WGS sequence"/>
</dbReference>
<keyword evidence="2" id="KW-1185">Reference proteome</keyword>
<organism evidence="1 2">
    <name type="scientific">Physocladia obscura</name>
    <dbReference type="NCBI Taxonomy" id="109957"/>
    <lineage>
        <taxon>Eukaryota</taxon>
        <taxon>Fungi</taxon>
        <taxon>Fungi incertae sedis</taxon>
        <taxon>Chytridiomycota</taxon>
        <taxon>Chytridiomycota incertae sedis</taxon>
        <taxon>Chytridiomycetes</taxon>
        <taxon>Chytridiales</taxon>
        <taxon>Chytriomycetaceae</taxon>
        <taxon>Physocladia</taxon>
    </lineage>
</organism>
<gene>
    <name evidence="1" type="ORF">HK100_003654</name>
</gene>
<dbReference type="AlphaFoldDB" id="A0AAD5SWE3"/>
<evidence type="ECO:0000313" key="1">
    <source>
        <dbReference type="EMBL" id="KAJ3107000.1"/>
    </source>
</evidence>
<proteinExistence type="predicted"/>
<sequence>VLLTLKPLGSKSLATLLDIEEHQVIDCAYTLGTVLQYTEYLDIDGKTVHASNIRVLHKSVTDFLTSDDNDTNSQFSFKKDSVLAREMHGCLGTGSMNLLASQLSQELIKYLSHIDTSNLYSVSERRKIFDTIFNEDINYASLYWAEHMNESNVSNSIVK</sequence>
<comment type="caution">
    <text evidence="1">The sequence shown here is derived from an EMBL/GenBank/DDBJ whole genome shotgun (WGS) entry which is preliminary data.</text>
</comment>